<evidence type="ECO:0000259" key="5">
    <source>
        <dbReference type="PROSITE" id="PS50055"/>
    </source>
</evidence>
<keyword evidence="2" id="KW-0378">Hydrolase</keyword>
<dbReference type="InterPro" id="IPR016130">
    <property type="entry name" value="Tyr_Pase_AS"/>
</dbReference>
<dbReference type="PRINTS" id="PR00700">
    <property type="entry name" value="PRTYPHPHTASE"/>
</dbReference>
<gene>
    <name evidence="7" type="ORF">GFP_L5_0010</name>
</gene>
<dbReference type="InterPro" id="IPR029021">
    <property type="entry name" value="Prot-tyrosine_phosphatase-like"/>
</dbReference>
<dbReference type="GO" id="GO:0009653">
    <property type="term" value="P:anatomical structure morphogenesis"/>
    <property type="evidence" value="ECO:0007669"/>
    <property type="project" value="UniProtKB-ARBA"/>
</dbReference>
<dbReference type="FunFam" id="3.90.190.10:FF:000102">
    <property type="entry name" value="Receptor-type tyrosine-protein phosphatase"/>
    <property type="match status" value="1"/>
</dbReference>
<dbReference type="SMART" id="SM00404">
    <property type="entry name" value="PTPc_motif"/>
    <property type="match status" value="1"/>
</dbReference>
<comment type="catalytic activity">
    <reaction evidence="4">
        <text>O-phospho-L-tyrosyl-[protein] + H2O = L-tyrosyl-[protein] + phosphate</text>
        <dbReference type="Rhea" id="RHEA:10684"/>
        <dbReference type="Rhea" id="RHEA-COMP:10136"/>
        <dbReference type="Rhea" id="RHEA-COMP:20101"/>
        <dbReference type="ChEBI" id="CHEBI:15377"/>
        <dbReference type="ChEBI" id="CHEBI:43474"/>
        <dbReference type="ChEBI" id="CHEBI:46858"/>
        <dbReference type="ChEBI" id="CHEBI:61978"/>
        <dbReference type="EC" id="3.1.3.48"/>
    </reaction>
</comment>
<dbReference type="SMART" id="SM00194">
    <property type="entry name" value="PTPc"/>
    <property type="match status" value="1"/>
</dbReference>
<dbReference type="PANTHER" id="PTHR19134">
    <property type="entry name" value="RECEPTOR-TYPE TYROSINE-PROTEIN PHOSPHATASE"/>
    <property type="match status" value="1"/>
</dbReference>
<organism evidence="7">
    <name type="scientific">Glyptapanteles flavicoxis</name>
    <dbReference type="NCBI Taxonomy" id="463051"/>
    <lineage>
        <taxon>Eukaryota</taxon>
        <taxon>Metazoa</taxon>
        <taxon>Ecdysozoa</taxon>
        <taxon>Arthropoda</taxon>
        <taxon>Hexapoda</taxon>
        <taxon>Insecta</taxon>
        <taxon>Pterygota</taxon>
        <taxon>Neoptera</taxon>
        <taxon>Endopterygota</taxon>
        <taxon>Hymenoptera</taxon>
        <taxon>Apocrita</taxon>
        <taxon>Ichneumonoidea</taxon>
        <taxon>Braconidae</taxon>
        <taxon>Microgastrinae</taxon>
        <taxon>Glyptapanteles</taxon>
    </lineage>
</organism>
<evidence type="ECO:0000256" key="2">
    <source>
        <dbReference type="ARBA" id="ARBA00022801"/>
    </source>
</evidence>
<evidence type="ECO:0000256" key="1">
    <source>
        <dbReference type="ARBA" id="ARBA00013064"/>
    </source>
</evidence>
<dbReference type="InterPro" id="IPR000387">
    <property type="entry name" value="Tyr_Pase_dom"/>
</dbReference>
<dbReference type="PANTHER" id="PTHR19134:SF449">
    <property type="entry name" value="TYROSINE-PROTEIN PHOSPHATASE 1"/>
    <property type="match status" value="1"/>
</dbReference>
<dbReference type="PROSITE" id="PS50056">
    <property type="entry name" value="TYR_PHOSPHATASE_2"/>
    <property type="match status" value="1"/>
</dbReference>
<dbReference type="InterPro" id="IPR050348">
    <property type="entry name" value="Protein-Tyr_Phosphatase"/>
</dbReference>
<protein>
    <recommendedName>
        <fullName evidence="1">protein-tyrosine-phosphatase</fullName>
        <ecNumber evidence="1">3.1.3.48</ecNumber>
    </recommendedName>
</protein>
<dbReference type="Gene3D" id="3.90.190.10">
    <property type="entry name" value="Protein tyrosine phosphatase superfamily"/>
    <property type="match status" value="1"/>
</dbReference>
<name>B7S8M8_9HYME</name>
<dbReference type="GO" id="GO:0048666">
    <property type="term" value="P:neuron development"/>
    <property type="evidence" value="ECO:0007669"/>
    <property type="project" value="UniProtKB-ARBA"/>
</dbReference>
<dbReference type="AlphaFoldDB" id="B7S8M8"/>
<dbReference type="PROSITE" id="PS00383">
    <property type="entry name" value="TYR_PHOSPHATASE_1"/>
    <property type="match status" value="1"/>
</dbReference>
<accession>B7S8M8</accession>
<dbReference type="PROSITE" id="PS50055">
    <property type="entry name" value="TYR_PHOSPHATASE_PTP"/>
    <property type="match status" value="1"/>
</dbReference>
<evidence type="ECO:0000313" key="7">
    <source>
        <dbReference type="EMBL" id="ACE75253.1"/>
    </source>
</evidence>
<dbReference type="SUPFAM" id="SSF52799">
    <property type="entry name" value="(Phosphotyrosine protein) phosphatases II"/>
    <property type="match status" value="1"/>
</dbReference>
<keyword evidence="3" id="KW-0904">Protein phosphatase</keyword>
<evidence type="ECO:0000256" key="4">
    <source>
        <dbReference type="ARBA" id="ARBA00051722"/>
    </source>
</evidence>
<reference evidence="7" key="1">
    <citation type="submission" date="2007-06" db="EMBL/GenBank/DDBJ databases">
        <title>Bracovirus Evolution: Comparative Genomics of Multiple Viral and Proviral Genomes.</title>
        <authorList>
            <person name="Desjardins C.A."/>
            <person name="Gundersen-Rindal D.E."/>
            <person name="Hostetler J.B."/>
            <person name="Tallon L.J."/>
            <person name="Utterback T.R."/>
            <person name="Fuester R.W."/>
            <person name="Schatz M.C."/>
            <person name="Pedroni M.J."/>
            <person name="Fadrosh D.W."/>
            <person name="Haas B.J."/>
            <person name="Toms B.S."/>
            <person name="Chen D."/>
            <person name="Nene V."/>
        </authorList>
    </citation>
    <scope>NUCLEOTIDE SEQUENCE</scope>
</reference>
<proteinExistence type="predicted"/>
<evidence type="ECO:0000259" key="6">
    <source>
        <dbReference type="PROSITE" id="PS50056"/>
    </source>
</evidence>
<dbReference type="InterPro" id="IPR000242">
    <property type="entry name" value="PTP_cat"/>
</dbReference>
<dbReference type="EMBL" id="EF710649">
    <property type="protein sequence ID" value="ACE75253.1"/>
    <property type="molecule type" value="Genomic_DNA"/>
</dbReference>
<evidence type="ECO:0000256" key="3">
    <source>
        <dbReference type="ARBA" id="ARBA00022912"/>
    </source>
</evidence>
<feature type="domain" description="Tyrosine-protein phosphatase" evidence="5">
    <location>
        <begin position="27"/>
        <end position="293"/>
    </location>
</feature>
<feature type="domain" description="Tyrosine specific protein phosphatases" evidence="6">
    <location>
        <begin position="202"/>
        <end position="284"/>
    </location>
</feature>
<sequence>MDGHFPKSLPVRDILKRTRKSNSSQRIRDEYYSVVAQRYNTTVTSFMKPENQAKNRYSELLCWDHSRVVLDAEDGSDYIHANWIDGFEEPKKFIATQGPMENTTADFWKLVWQQRCHVIVMLTPTIVNGEEKCHQYWCPRKNGSLVADEYHIETLKVTARTNHIRTCIRITNDSLNKSRKLTHFQCNNWFETSTPFNFPWLVHFIELINNYRCTYMELSSEPEETSYCPIVVHCSTGIGRTGTFCAVDICLKQVEKTSKVSVLDAVSQVRKQRYEGVIGLMQYMFIYQAVEYFISEREGSDKVSKKLFFSCFKK</sequence>
<dbReference type="EC" id="3.1.3.48" evidence="1"/>
<dbReference type="GO" id="GO:0004725">
    <property type="term" value="F:protein tyrosine phosphatase activity"/>
    <property type="evidence" value="ECO:0007669"/>
    <property type="project" value="UniProtKB-EC"/>
</dbReference>
<dbReference type="Pfam" id="PF00102">
    <property type="entry name" value="Y_phosphatase"/>
    <property type="match status" value="1"/>
</dbReference>
<dbReference type="InterPro" id="IPR003595">
    <property type="entry name" value="Tyr_Pase_cat"/>
</dbReference>